<proteinExistence type="inferred from homology"/>
<reference evidence="10" key="1">
    <citation type="submission" date="2018-02" db="EMBL/GenBank/DDBJ databases">
        <authorList>
            <person name="Hausmann B."/>
        </authorList>
    </citation>
    <scope>NUCLEOTIDE SEQUENCE [LARGE SCALE GENOMIC DNA]</scope>
    <source>
        <strain evidence="10">Peat soil MAG SbA1</strain>
    </source>
</reference>
<evidence type="ECO:0000256" key="2">
    <source>
        <dbReference type="ARBA" id="ARBA00022475"/>
    </source>
</evidence>
<comment type="subcellular location">
    <subcellularLocation>
        <location evidence="1">Cell membrane</location>
        <topology evidence="1">Multi-pass membrane protein</topology>
    </subcellularLocation>
</comment>
<feature type="transmembrane region" description="Helical" evidence="8">
    <location>
        <begin position="191"/>
        <end position="213"/>
    </location>
</feature>
<keyword evidence="3" id="KW-0808">Transferase</keyword>
<keyword evidence="6 8" id="KW-0472">Membrane</keyword>
<evidence type="ECO:0000256" key="8">
    <source>
        <dbReference type="SAM" id="Phobius"/>
    </source>
</evidence>
<feature type="transmembrane region" description="Helical" evidence="8">
    <location>
        <begin position="112"/>
        <end position="135"/>
    </location>
</feature>
<keyword evidence="2" id="KW-1003">Cell membrane</keyword>
<comment type="similarity">
    <text evidence="7">Belongs to the glycosyltransferase 87 family.</text>
</comment>
<feature type="transmembrane region" description="Helical" evidence="8">
    <location>
        <begin position="144"/>
        <end position="162"/>
    </location>
</feature>
<evidence type="ECO:0000313" key="9">
    <source>
        <dbReference type="EMBL" id="SPF44591.1"/>
    </source>
</evidence>
<evidence type="ECO:0000256" key="3">
    <source>
        <dbReference type="ARBA" id="ARBA00022679"/>
    </source>
</evidence>
<evidence type="ECO:0008006" key="11">
    <source>
        <dbReference type="Google" id="ProtNLM"/>
    </source>
</evidence>
<dbReference type="InterPro" id="IPR018584">
    <property type="entry name" value="GT87"/>
</dbReference>
<feature type="transmembrane region" description="Helical" evidence="8">
    <location>
        <begin position="219"/>
        <end position="238"/>
    </location>
</feature>
<dbReference type="EMBL" id="OMOD01000149">
    <property type="protein sequence ID" value="SPF44591.1"/>
    <property type="molecule type" value="Genomic_DNA"/>
</dbReference>
<accession>A0A2U3KY55</accession>
<dbReference type="Proteomes" id="UP000238701">
    <property type="component" value="Unassembled WGS sequence"/>
</dbReference>
<evidence type="ECO:0000256" key="5">
    <source>
        <dbReference type="ARBA" id="ARBA00022989"/>
    </source>
</evidence>
<gene>
    <name evidence="9" type="ORF">SBA1_540006</name>
</gene>
<organism evidence="9 10">
    <name type="scientific">Candidatus Sulfotelmatobacter kueseliae</name>
    <dbReference type="NCBI Taxonomy" id="2042962"/>
    <lineage>
        <taxon>Bacteria</taxon>
        <taxon>Pseudomonadati</taxon>
        <taxon>Acidobacteriota</taxon>
        <taxon>Terriglobia</taxon>
        <taxon>Terriglobales</taxon>
        <taxon>Candidatus Korobacteraceae</taxon>
        <taxon>Candidatus Sulfotelmatobacter</taxon>
    </lineage>
</organism>
<keyword evidence="5 8" id="KW-1133">Transmembrane helix</keyword>
<feature type="transmembrane region" description="Helical" evidence="8">
    <location>
        <begin position="318"/>
        <end position="343"/>
    </location>
</feature>
<dbReference type="OrthoDB" id="7679563at2"/>
<dbReference type="GO" id="GO:0016758">
    <property type="term" value="F:hexosyltransferase activity"/>
    <property type="evidence" value="ECO:0007669"/>
    <property type="project" value="InterPro"/>
</dbReference>
<feature type="transmembrane region" description="Helical" evidence="8">
    <location>
        <begin position="16"/>
        <end position="36"/>
    </location>
</feature>
<evidence type="ECO:0000256" key="1">
    <source>
        <dbReference type="ARBA" id="ARBA00004651"/>
    </source>
</evidence>
<name>A0A2U3KY55_9BACT</name>
<feature type="transmembrane region" description="Helical" evidence="8">
    <location>
        <begin position="285"/>
        <end position="306"/>
    </location>
</feature>
<sequence>MVIESNPGEWITARRLRAHATILALCLWSIYVWNLATPGLRDRNGNLKGTDFLHLYTLGSLAVAHRGADLYNMNAQAALAVERVPEAAGVRYLPLYPPQVSLFFAPLARFSYGWALLLWWGCSTAVYGVCCYCLWRACPNLRDYGWLVFLLAIAYPAFFHLIAWGQTSALALGCFTLGFFLLRARYEFAAGLVLGCLIFKPQLGLAAAVVFAAVGAWRILAGAALSAAAQLGAGILYYGMSPLQQWIHALRRVSAVLPLFEPRLYQTHCLRTFWTMLIPWEPISLALYILSAVAVFALTIACWRRASVPLAAKYSLLLLATVLVAPHLTVYDLVILAPAFLLLGDWLAGQPSTRSARGLGTFLYLVYALPLLGPFARWTHVQLSVIAMTASVYVIWRMSRQTDPVPE</sequence>
<keyword evidence="4 8" id="KW-0812">Transmembrane</keyword>
<dbReference type="GO" id="GO:0005886">
    <property type="term" value="C:plasma membrane"/>
    <property type="evidence" value="ECO:0007669"/>
    <property type="project" value="UniProtKB-SubCell"/>
</dbReference>
<evidence type="ECO:0000256" key="6">
    <source>
        <dbReference type="ARBA" id="ARBA00023136"/>
    </source>
</evidence>
<dbReference type="Pfam" id="PF09594">
    <property type="entry name" value="GT87"/>
    <property type="match status" value="1"/>
</dbReference>
<evidence type="ECO:0000313" key="10">
    <source>
        <dbReference type="Proteomes" id="UP000238701"/>
    </source>
</evidence>
<feature type="transmembrane region" description="Helical" evidence="8">
    <location>
        <begin position="355"/>
        <end position="372"/>
    </location>
</feature>
<evidence type="ECO:0000256" key="4">
    <source>
        <dbReference type="ARBA" id="ARBA00022692"/>
    </source>
</evidence>
<evidence type="ECO:0000256" key="7">
    <source>
        <dbReference type="ARBA" id="ARBA00024033"/>
    </source>
</evidence>
<protein>
    <recommendedName>
        <fullName evidence="11">DUF2029 domain-containing protein</fullName>
    </recommendedName>
</protein>
<dbReference type="AlphaFoldDB" id="A0A2U3KY55"/>